<dbReference type="PANTHER" id="PTHR42742:SF3">
    <property type="entry name" value="FRUCTOKINASE"/>
    <property type="match status" value="1"/>
</dbReference>
<dbReference type="PIRSF" id="PIRSF036894">
    <property type="entry name" value="PMI_Firm_short"/>
    <property type="match status" value="1"/>
</dbReference>
<dbReference type="EC" id="5.3.1.8" evidence="3"/>
<gene>
    <name evidence="7" type="ORF">C7445_10190</name>
</gene>
<evidence type="ECO:0000256" key="4">
    <source>
        <dbReference type="PIRSR" id="PIRSR036894-1"/>
    </source>
</evidence>
<dbReference type="InterPro" id="IPR011051">
    <property type="entry name" value="RmlC_Cupin_sf"/>
</dbReference>
<dbReference type="EMBL" id="SORF01000001">
    <property type="protein sequence ID" value="TDY51098.1"/>
    <property type="molecule type" value="Genomic_DNA"/>
</dbReference>
<dbReference type="PANTHER" id="PTHR42742">
    <property type="entry name" value="TRANSCRIPTIONAL REPRESSOR MPRA"/>
    <property type="match status" value="1"/>
</dbReference>
<dbReference type="Gene3D" id="2.60.120.10">
    <property type="entry name" value="Jelly Rolls"/>
    <property type="match status" value="2"/>
</dbReference>
<dbReference type="GO" id="GO:0008270">
    <property type="term" value="F:zinc ion binding"/>
    <property type="evidence" value="ECO:0007669"/>
    <property type="project" value="UniProtKB-UniRule"/>
</dbReference>
<dbReference type="SUPFAM" id="SSF51182">
    <property type="entry name" value="RmlC-like cupins"/>
    <property type="match status" value="1"/>
</dbReference>
<keyword evidence="8" id="KW-1185">Reference proteome</keyword>
<dbReference type="InterPro" id="IPR046457">
    <property type="entry name" value="PMI_typeI_cat"/>
</dbReference>
<dbReference type="Proteomes" id="UP000294581">
    <property type="component" value="Unassembled WGS sequence"/>
</dbReference>
<dbReference type="AlphaFoldDB" id="A0A4R8LUA4"/>
<dbReference type="InterPro" id="IPR051804">
    <property type="entry name" value="Carb_Metab_Reg_Kinase/Isom"/>
</dbReference>
<evidence type="ECO:0000259" key="6">
    <source>
        <dbReference type="Pfam" id="PF20511"/>
    </source>
</evidence>
<evidence type="ECO:0000256" key="3">
    <source>
        <dbReference type="PIRNR" id="PIRNR036894"/>
    </source>
</evidence>
<evidence type="ECO:0000313" key="7">
    <source>
        <dbReference type="EMBL" id="TDY51098.1"/>
    </source>
</evidence>
<evidence type="ECO:0000256" key="5">
    <source>
        <dbReference type="PIRSR" id="PIRSR036894-2"/>
    </source>
</evidence>
<feature type="active site" evidence="5">
    <location>
        <position position="190"/>
    </location>
</feature>
<dbReference type="RefSeq" id="WP_134158088.1">
    <property type="nucleotide sequence ID" value="NZ_SORF01000001.1"/>
</dbReference>
<keyword evidence="3 7" id="KW-0413">Isomerase</keyword>
<dbReference type="Pfam" id="PF20511">
    <property type="entry name" value="PMI_typeI_cat"/>
    <property type="match status" value="1"/>
</dbReference>
<proteinExistence type="inferred from homology"/>
<feature type="binding site" evidence="4">
    <location>
        <position position="170"/>
    </location>
    <ligand>
        <name>Zn(2+)</name>
        <dbReference type="ChEBI" id="CHEBI:29105"/>
    </ligand>
</feature>
<organism evidence="7 8">
    <name type="scientific">Alicyclobacillus sacchari</name>
    <dbReference type="NCBI Taxonomy" id="392010"/>
    <lineage>
        <taxon>Bacteria</taxon>
        <taxon>Bacillati</taxon>
        <taxon>Bacillota</taxon>
        <taxon>Bacilli</taxon>
        <taxon>Bacillales</taxon>
        <taxon>Alicyclobacillaceae</taxon>
        <taxon>Alicyclobacillus</taxon>
    </lineage>
</organism>
<comment type="similarity">
    <text evidence="3">Belongs to the mannose-6-phosphate isomerase type 1 family.</text>
</comment>
<feature type="binding site" evidence="4">
    <location>
        <position position="96"/>
    </location>
    <ligand>
        <name>Zn(2+)</name>
        <dbReference type="ChEBI" id="CHEBI:29105"/>
    </ligand>
</feature>
<evidence type="ECO:0000313" key="8">
    <source>
        <dbReference type="Proteomes" id="UP000294581"/>
    </source>
</evidence>
<keyword evidence="2 3" id="KW-0862">Zinc</keyword>
<comment type="cofactor">
    <cofactor evidence="4">
        <name>Zn(2+)</name>
        <dbReference type="ChEBI" id="CHEBI:29105"/>
    </cofactor>
    <text evidence="4">Binds 1 zinc ion per subunit.</text>
</comment>
<dbReference type="OrthoDB" id="9808275at2"/>
<evidence type="ECO:0000256" key="1">
    <source>
        <dbReference type="ARBA" id="ARBA00022723"/>
    </source>
</evidence>
<protein>
    <recommendedName>
        <fullName evidence="3">Mannose-6-phosphate isomerase</fullName>
        <ecNumber evidence="3">5.3.1.8</ecNumber>
    </recommendedName>
</protein>
<dbReference type="CDD" id="cd07010">
    <property type="entry name" value="cupin_PMI_type_I_N_bac"/>
    <property type="match status" value="1"/>
</dbReference>
<dbReference type="GO" id="GO:0005975">
    <property type="term" value="P:carbohydrate metabolic process"/>
    <property type="evidence" value="ECO:0007669"/>
    <property type="project" value="UniProtKB-UniRule"/>
</dbReference>
<dbReference type="GO" id="GO:0004476">
    <property type="term" value="F:mannose-6-phosphate isomerase activity"/>
    <property type="evidence" value="ECO:0007669"/>
    <property type="project" value="UniProtKB-UniRule"/>
</dbReference>
<dbReference type="InterPro" id="IPR014628">
    <property type="entry name" value="Man6P_isomerase_Firm_short"/>
</dbReference>
<name>A0A4R8LUA4_9BACL</name>
<accession>A0A4R8LUA4</accession>
<keyword evidence="1 3" id="KW-0479">Metal-binding</keyword>
<feature type="domain" description="Phosphomannose isomerase type I catalytic" evidence="6">
    <location>
        <begin position="13"/>
        <end position="104"/>
    </location>
</feature>
<comment type="catalytic activity">
    <reaction evidence="3">
        <text>D-mannose 6-phosphate = D-fructose 6-phosphate</text>
        <dbReference type="Rhea" id="RHEA:12356"/>
        <dbReference type="ChEBI" id="CHEBI:58735"/>
        <dbReference type="ChEBI" id="CHEBI:61527"/>
        <dbReference type="EC" id="5.3.1.8"/>
    </reaction>
</comment>
<reference evidence="7 8" key="1">
    <citation type="submission" date="2019-03" db="EMBL/GenBank/DDBJ databases">
        <title>Genomic Encyclopedia of Type Strains, Phase IV (KMG-IV): sequencing the most valuable type-strain genomes for metagenomic binning, comparative biology and taxonomic classification.</title>
        <authorList>
            <person name="Goeker M."/>
        </authorList>
    </citation>
    <scope>NUCLEOTIDE SEQUENCE [LARGE SCALE GENOMIC DNA]</scope>
    <source>
        <strain evidence="7 8">DSM 17974</strain>
    </source>
</reference>
<evidence type="ECO:0000256" key="2">
    <source>
        <dbReference type="ARBA" id="ARBA00022833"/>
    </source>
</evidence>
<comment type="caution">
    <text evidence="7">The sequence shown here is derived from an EMBL/GenBank/DDBJ whole genome shotgun (WGS) entry which is preliminary data.</text>
</comment>
<dbReference type="InterPro" id="IPR014710">
    <property type="entry name" value="RmlC-like_jellyroll"/>
</dbReference>
<sequence>MWPVKFTPVAMPRIWGGHALKSMFGVQVDDPIGEYWVLSGHPNGMSVVADGPFAGRTLAELTKEYPTAYLGHSPQGRFPLLIKYLEAESDLSVQIHPDDEYAREHEGDFGKTEAWYVLDAKPDGTVNYGHTFPDRETYLRAVAEGKVRDYLTYQPIQQGDLVFVPARTLHALLAGTKVLEIQQTSDVTYRVYDWDRVDENGKSRELHVDKAADIIVYGGAAQPMPQPQTLQEEAGLTLTRLAACPYFTIDRVQLRGRSAWLTHGVSGNPDVVIAVEGTGELRFDPGNDSGEHAMPLAPGDTVLIPSDINGYTLLGAEHFLAIRTFYGSGGRP</sequence>
<feature type="binding site" evidence="4">
    <location>
        <position position="113"/>
    </location>
    <ligand>
        <name>Zn(2+)</name>
        <dbReference type="ChEBI" id="CHEBI:29105"/>
    </ligand>
</feature>